<dbReference type="KEGG" id="ccro:CMC5_026940"/>
<keyword evidence="3" id="KW-0732">Signal</keyword>
<dbReference type="SUPFAM" id="SSF48452">
    <property type="entry name" value="TPR-like"/>
    <property type="match status" value="1"/>
</dbReference>
<feature type="compositionally biased region" description="Basic and acidic residues" evidence="1">
    <location>
        <begin position="33"/>
        <end position="51"/>
    </location>
</feature>
<name>A0A0K1ECX5_CHOCO</name>
<protein>
    <recommendedName>
        <fullName evidence="6">PEGA domain-containing protein</fullName>
    </recommendedName>
</protein>
<feature type="transmembrane region" description="Helical" evidence="2">
    <location>
        <begin position="303"/>
        <end position="322"/>
    </location>
</feature>
<evidence type="ECO:0008006" key="6">
    <source>
        <dbReference type="Google" id="ProtNLM"/>
    </source>
</evidence>
<gene>
    <name evidence="4" type="ORF">CMC5_026940</name>
</gene>
<dbReference type="AlphaFoldDB" id="A0A0K1ECX5"/>
<feature type="chain" id="PRO_5005459224" description="PEGA domain-containing protein" evidence="3">
    <location>
        <begin position="24"/>
        <end position="355"/>
    </location>
</feature>
<evidence type="ECO:0000313" key="4">
    <source>
        <dbReference type="EMBL" id="AKT38547.1"/>
    </source>
</evidence>
<sequence length="355" mass="37905">MRLSVTTLIHLLVLLGSSPQATAQKPRQAAQRAQDEAPTSRKEAPTARDVSKASLLSPGRLADAKVQRLFDRAVTAFDEGEFVTARDCLREAWSVNREKGYDIAANLGIVFLKLDEPVQAARFLSIALAERPVSTEPEIIAELEARLRDARRLVAGLKVEAAPTWTGMTINGRTYAAPTLTRDEVFAEAGKVQIVAQAPDHVPLHHEFILAPGQRAELVVRLHRRPPPLWPVLAGGGVALAGLALGGGLFLASRGEGTDAERLRDRLLGAEESCVFGAENYASACASLDETARRADTLHNAGVALLVTGGVAAVGTGVWALYRELARRERSAWPAVEISPGVSSGAVTVHVEGAF</sequence>
<dbReference type="Proteomes" id="UP000067626">
    <property type="component" value="Chromosome"/>
</dbReference>
<evidence type="ECO:0000256" key="1">
    <source>
        <dbReference type="SAM" id="MobiDB-lite"/>
    </source>
</evidence>
<keyword evidence="2" id="KW-0472">Membrane</keyword>
<keyword evidence="2" id="KW-1133">Transmembrane helix</keyword>
<keyword evidence="5" id="KW-1185">Reference proteome</keyword>
<dbReference type="EMBL" id="CP012159">
    <property type="protein sequence ID" value="AKT38547.1"/>
    <property type="molecule type" value="Genomic_DNA"/>
</dbReference>
<evidence type="ECO:0000256" key="2">
    <source>
        <dbReference type="SAM" id="Phobius"/>
    </source>
</evidence>
<feature type="region of interest" description="Disordered" evidence="1">
    <location>
        <begin position="22"/>
        <end position="52"/>
    </location>
</feature>
<evidence type="ECO:0000313" key="5">
    <source>
        <dbReference type="Proteomes" id="UP000067626"/>
    </source>
</evidence>
<evidence type="ECO:0000256" key="3">
    <source>
        <dbReference type="SAM" id="SignalP"/>
    </source>
</evidence>
<reference evidence="4 5" key="1">
    <citation type="submission" date="2015-07" db="EMBL/GenBank/DDBJ databases">
        <title>Genome analysis of myxobacterium Chondromyces crocatus Cm c5 reveals a high potential for natural compound synthesis and the genetic basis for the loss of fruiting body formation.</title>
        <authorList>
            <person name="Zaburannyi N."/>
            <person name="Bunk B."/>
            <person name="Maier J."/>
            <person name="Overmann J."/>
            <person name="Mueller R."/>
        </authorList>
    </citation>
    <scope>NUCLEOTIDE SEQUENCE [LARGE SCALE GENOMIC DNA]</scope>
    <source>
        <strain evidence="4 5">Cm c5</strain>
    </source>
</reference>
<dbReference type="STRING" id="52.CMC5_026940"/>
<proteinExistence type="predicted"/>
<feature type="signal peptide" evidence="3">
    <location>
        <begin position="1"/>
        <end position="23"/>
    </location>
</feature>
<feature type="transmembrane region" description="Helical" evidence="2">
    <location>
        <begin position="229"/>
        <end position="252"/>
    </location>
</feature>
<dbReference type="InterPro" id="IPR011990">
    <property type="entry name" value="TPR-like_helical_dom_sf"/>
</dbReference>
<accession>A0A0K1ECX5</accession>
<organism evidence="4 5">
    <name type="scientific">Chondromyces crocatus</name>
    <dbReference type="NCBI Taxonomy" id="52"/>
    <lineage>
        <taxon>Bacteria</taxon>
        <taxon>Pseudomonadati</taxon>
        <taxon>Myxococcota</taxon>
        <taxon>Polyangia</taxon>
        <taxon>Polyangiales</taxon>
        <taxon>Polyangiaceae</taxon>
        <taxon>Chondromyces</taxon>
    </lineage>
</organism>
<feature type="compositionally biased region" description="Low complexity" evidence="1">
    <location>
        <begin position="22"/>
        <end position="32"/>
    </location>
</feature>
<keyword evidence="2" id="KW-0812">Transmembrane</keyword>